<dbReference type="eggNOG" id="ENOG502Z7W9">
    <property type="taxonomic scope" value="Bacteria"/>
</dbReference>
<proteinExistence type="predicted"/>
<protein>
    <submittedName>
        <fullName evidence="2">Uncharacterized protein</fullName>
    </submittedName>
</protein>
<dbReference type="Gene3D" id="3.20.20.80">
    <property type="entry name" value="Glycosidases"/>
    <property type="match status" value="1"/>
</dbReference>
<accession>A0A1U9YXI2</accession>
<dbReference type="InterPro" id="IPR017853">
    <property type="entry name" value="GH"/>
</dbReference>
<organism evidence="2 3">
    <name type="scientific">Martelella mediterranea DSM 17316</name>
    <dbReference type="NCBI Taxonomy" id="1122214"/>
    <lineage>
        <taxon>Bacteria</taxon>
        <taxon>Pseudomonadati</taxon>
        <taxon>Pseudomonadota</taxon>
        <taxon>Alphaproteobacteria</taxon>
        <taxon>Hyphomicrobiales</taxon>
        <taxon>Aurantimonadaceae</taxon>
        <taxon>Martelella</taxon>
    </lineage>
</organism>
<evidence type="ECO:0000256" key="1">
    <source>
        <dbReference type="SAM" id="SignalP"/>
    </source>
</evidence>
<feature type="signal peptide" evidence="1">
    <location>
        <begin position="1"/>
        <end position="19"/>
    </location>
</feature>
<feature type="chain" id="PRO_5010744821" evidence="1">
    <location>
        <begin position="20"/>
        <end position="315"/>
    </location>
</feature>
<reference evidence="2 3" key="1">
    <citation type="submission" date="2017-03" db="EMBL/GenBank/DDBJ databases">
        <title>Foreign affairs: Plasmid Transfer between Roseobacters and Rhizobia.</title>
        <authorList>
            <person name="Bartling P."/>
            <person name="Bunk B."/>
            <person name="Overmann J."/>
            <person name="Brinkmann H."/>
            <person name="Petersen J."/>
        </authorList>
    </citation>
    <scope>NUCLEOTIDE SEQUENCE [LARGE SCALE GENOMIC DNA]</scope>
    <source>
        <strain evidence="2 3">MACL11</strain>
    </source>
</reference>
<dbReference type="KEGG" id="mmed:Mame_00771"/>
<dbReference type="STRING" id="1122214.Mame_00771"/>
<evidence type="ECO:0000313" key="3">
    <source>
        <dbReference type="Proteomes" id="UP000191135"/>
    </source>
</evidence>
<gene>
    <name evidence="2" type="ORF">Mame_00771</name>
</gene>
<dbReference type="Proteomes" id="UP000191135">
    <property type="component" value="Chromosome"/>
</dbReference>
<keyword evidence="3" id="KW-1185">Reference proteome</keyword>
<sequence length="315" mass="35810" precursor="true">MTFRFLLAAAYLAASSAAAEPANFIYSGDADEVTLTRLLQRPDIEGLQQIYSWRQLEPGEGVYDFSEIEADLARTKTLGKQFFIQIQDRFFSNEARRLPDYILTDPIYEGGLVAQMDGNGEELAFQQGWAAIQWNDALRTRFQALLTALAEEFDGRIAGINLPETAIDIDMEADTTGFSCDAYFDAELDNLRHARSVFAESNVVQYVNFWPCEWNNDHGYMERLFDTAAAEGIGLGGPDIAPYRKGQMKNAYPFFHDYHDRLPVVAMAIQEPTLKYRNDETGKPYTRAEFVDFAENYLGVDIIFWTPDAPWLFED</sequence>
<dbReference type="OrthoDB" id="4047605at2"/>
<evidence type="ECO:0000313" key="2">
    <source>
        <dbReference type="EMBL" id="AQZ50147.1"/>
    </source>
</evidence>
<dbReference type="RefSeq" id="WP_018065351.1">
    <property type="nucleotide sequence ID" value="NZ_AQWH01000012.1"/>
</dbReference>
<name>A0A1U9YXI2_9HYPH</name>
<keyword evidence="1" id="KW-0732">Signal</keyword>
<dbReference type="EMBL" id="CP020330">
    <property type="protein sequence ID" value="AQZ50147.1"/>
    <property type="molecule type" value="Genomic_DNA"/>
</dbReference>
<dbReference type="SUPFAM" id="SSF51445">
    <property type="entry name" value="(Trans)glycosidases"/>
    <property type="match status" value="1"/>
</dbReference>
<dbReference type="AlphaFoldDB" id="A0A1U9YXI2"/>